<keyword evidence="2" id="KW-1185">Reference proteome</keyword>
<dbReference type="EMBL" id="CM039438">
    <property type="protein sequence ID" value="KAI4298807.1"/>
    <property type="molecule type" value="Genomic_DNA"/>
</dbReference>
<name>A0ACB9KNC0_BAUVA</name>
<accession>A0ACB9KNC0</accession>
<dbReference type="Proteomes" id="UP000828941">
    <property type="component" value="Chromosome 13"/>
</dbReference>
<reference evidence="1 2" key="1">
    <citation type="journal article" date="2022" name="DNA Res.">
        <title>Chromosomal-level genome assembly of the orchid tree Bauhinia variegata (Leguminosae; Cercidoideae) supports the allotetraploid origin hypothesis of Bauhinia.</title>
        <authorList>
            <person name="Zhong Y."/>
            <person name="Chen Y."/>
            <person name="Zheng D."/>
            <person name="Pang J."/>
            <person name="Liu Y."/>
            <person name="Luo S."/>
            <person name="Meng S."/>
            <person name="Qian L."/>
            <person name="Wei D."/>
            <person name="Dai S."/>
            <person name="Zhou R."/>
        </authorList>
    </citation>
    <scope>NUCLEOTIDE SEQUENCE [LARGE SCALE GENOMIC DNA]</scope>
    <source>
        <strain evidence="1">BV-YZ2020</strain>
    </source>
</reference>
<protein>
    <submittedName>
        <fullName evidence="1">Uncharacterized protein</fullName>
    </submittedName>
</protein>
<evidence type="ECO:0000313" key="2">
    <source>
        <dbReference type="Proteomes" id="UP000828941"/>
    </source>
</evidence>
<gene>
    <name evidence="1" type="ORF">L6164_032325</name>
</gene>
<proteinExistence type="predicted"/>
<evidence type="ECO:0000313" key="1">
    <source>
        <dbReference type="EMBL" id="KAI4298807.1"/>
    </source>
</evidence>
<organism evidence="1 2">
    <name type="scientific">Bauhinia variegata</name>
    <name type="common">Purple orchid tree</name>
    <name type="synonym">Phanera variegata</name>
    <dbReference type="NCBI Taxonomy" id="167791"/>
    <lineage>
        <taxon>Eukaryota</taxon>
        <taxon>Viridiplantae</taxon>
        <taxon>Streptophyta</taxon>
        <taxon>Embryophyta</taxon>
        <taxon>Tracheophyta</taxon>
        <taxon>Spermatophyta</taxon>
        <taxon>Magnoliopsida</taxon>
        <taxon>eudicotyledons</taxon>
        <taxon>Gunneridae</taxon>
        <taxon>Pentapetalae</taxon>
        <taxon>rosids</taxon>
        <taxon>fabids</taxon>
        <taxon>Fabales</taxon>
        <taxon>Fabaceae</taxon>
        <taxon>Cercidoideae</taxon>
        <taxon>Cercideae</taxon>
        <taxon>Bauhiniinae</taxon>
        <taxon>Bauhinia</taxon>
    </lineage>
</organism>
<comment type="caution">
    <text evidence="1">The sequence shown here is derived from an EMBL/GenBank/DDBJ whole genome shotgun (WGS) entry which is preliminary data.</text>
</comment>
<sequence length="191" mass="21683">MDQNEDYKLQSTGFSILPQSFSTYFSTFLFSMFAHTLERKYMFVIFNGILAFLVKSSVFTSPSISASNIEIPLSLPPETKLPAYDQEVEVSSRSTFGSPESASLMPEQEDHKEQASEVEEQEGGGENKESIVEEEEDYEGETGSEVLVKQDDEADTPSMANEGLDNTEELNRKFEEFIRKMKEEIRIEAQR</sequence>